<dbReference type="SUPFAM" id="SSF54862">
    <property type="entry name" value="4Fe-4S ferredoxins"/>
    <property type="match status" value="1"/>
</dbReference>
<evidence type="ECO:0000313" key="3">
    <source>
        <dbReference type="Proteomes" id="UP000886602"/>
    </source>
</evidence>
<dbReference type="EMBL" id="JADJNC010000018">
    <property type="protein sequence ID" value="MBK7423783.1"/>
    <property type="molecule type" value="Genomic_DNA"/>
</dbReference>
<evidence type="ECO:0000313" key="2">
    <source>
        <dbReference type="EMBL" id="MBK7423783.1"/>
    </source>
</evidence>
<comment type="caution">
    <text evidence="2">The sequence shown here is derived from an EMBL/GenBank/DDBJ whole genome shotgun (WGS) entry which is preliminary data.</text>
</comment>
<dbReference type="Gene3D" id="3.30.70.20">
    <property type="match status" value="1"/>
</dbReference>
<dbReference type="Proteomes" id="UP000886602">
    <property type="component" value="Unassembled WGS sequence"/>
</dbReference>
<dbReference type="AlphaFoldDB" id="A0A9D7I949"/>
<dbReference type="Pfam" id="PF00037">
    <property type="entry name" value="Fer4"/>
    <property type="match status" value="1"/>
</dbReference>
<feature type="domain" description="4Fe-4S ferredoxin-type" evidence="1">
    <location>
        <begin position="1"/>
        <end position="29"/>
    </location>
</feature>
<organism evidence="2 3">
    <name type="scientific">Candidatus Propionivibrio dominans</name>
    <dbReference type="NCBI Taxonomy" id="2954373"/>
    <lineage>
        <taxon>Bacteria</taxon>
        <taxon>Pseudomonadati</taxon>
        <taxon>Pseudomonadota</taxon>
        <taxon>Betaproteobacteria</taxon>
        <taxon>Rhodocyclales</taxon>
        <taxon>Rhodocyclaceae</taxon>
        <taxon>Propionivibrio</taxon>
    </lineage>
</organism>
<proteinExistence type="predicted"/>
<reference evidence="2" key="1">
    <citation type="submission" date="2020-10" db="EMBL/GenBank/DDBJ databases">
        <title>Connecting structure to function with the recovery of over 1000 high-quality activated sludge metagenome-assembled genomes encoding full-length rRNA genes using long-read sequencing.</title>
        <authorList>
            <person name="Singleton C.M."/>
            <person name="Petriglieri F."/>
            <person name="Kristensen J.M."/>
            <person name="Kirkegaard R.H."/>
            <person name="Michaelsen T.Y."/>
            <person name="Andersen M.H."/>
            <person name="Karst S.M."/>
            <person name="Dueholm M.S."/>
            <person name="Nielsen P.H."/>
            <person name="Albertsen M."/>
        </authorList>
    </citation>
    <scope>NUCLEOTIDE SEQUENCE</scope>
    <source>
        <strain evidence="2">EsbW_18-Q3-R4-48_MAXAC.044</strain>
    </source>
</reference>
<evidence type="ECO:0000259" key="1">
    <source>
        <dbReference type="PROSITE" id="PS51379"/>
    </source>
</evidence>
<protein>
    <submittedName>
        <fullName evidence="2">4Fe-4S binding protein</fullName>
    </submittedName>
</protein>
<name>A0A9D7I949_9RHOO</name>
<gene>
    <name evidence="2" type="ORF">IPJ48_12135</name>
</gene>
<dbReference type="InterPro" id="IPR017896">
    <property type="entry name" value="4Fe4S_Fe-S-bd"/>
</dbReference>
<sequence>MALQIVHACVNCCACVEVCPNEAIYADTPHFLIDEAKCTECLGEYADPQCAAICPIECAIVNELGDPLNPPGSLTGIPLEKLIELGLYKAAA</sequence>
<dbReference type="PROSITE" id="PS51379">
    <property type="entry name" value="4FE4S_FER_2"/>
    <property type="match status" value="1"/>
</dbReference>
<accession>A0A9D7I949</accession>